<name>A0A511STJ9_MYXFU</name>
<feature type="region of interest" description="Disordered" evidence="1">
    <location>
        <begin position="1"/>
        <end position="78"/>
    </location>
</feature>
<dbReference type="Proteomes" id="UP000321514">
    <property type="component" value="Unassembled WGS sequence"/>
</dbReference>
<evidence type="ECO:0000256" key="1">
    <source>
        <dbReference type="SAM" id="MobiDB-lite"/>
    </source>
</evidence>
<comment type="caution">
    <text evidence="2">The sequence shown here is derived from an EMBL/GenBank/DDBJ whole genome shotgun (WGS) entry which is preliminary data.</text>
</comment>
<feature type="compositionally biased region" description="Gly residues" evidence="1">
    <location>
        <begin position="7"/>
        <end position="23"/>
    </location>
</feature>
<feature type="compositionally biased region" description="Basic and acidic residues" evidence="1">
    <location>
        <begin position="47"/>
        <end position="78"/>
    </location>
</feature>
<proteinExistence type="predicted"/>
<organism evidence="2 3">
    <name type="scientific">Myxococcus fulvus</name>
    <dbReference type="NCBI Taxonomy" id="33"/>
    <lineage>
        <taxon>Bacteria</taxon>
        <taxon>Pseudomonadati</taxon>
        <taxon>Myxococcota</taxon>
        <taxon>Myxococcia</taxon>
        <taxon>Myxococcales</taxon>
        <taxon>Cystobacterineae</taxon>
        <taxon>Myxococcaceae</taxon>
        <taxon>Myxococcus</taxon>
    </lineage>
</organism>
<dbReference type="AlphaFoldDB" id="A0A511STJ9"/>
<accession>A0A511STJ9</accession>
<protein>
    <submittedName>
        <fullName evidence="2">Uncharacterized protein</fullName>
    </submittedName>
</protein>
<sequence>MAPGSRWGEGVGMGDTGTSGGDGCVISLAERSGKRRPDANEGGAPPGHERLSCVGARAKEGGQRREDFEADDRTGMAR</sequence>
<reference evidence="2 3" key="1">
    <citation type="submission" date="2019-07" db="EMBL/GenBank/DDBJ databases">
        <title>Whole genome shotgun sequence of Myxococcus fulvus NBRC 100333.</title>
        <authorList>
            <person name="Hosoyama A."/>
            <person name="Uohara A."/>
            <person name="Ohji S."/>
            <person name="Ichikawa N."/>
        </authorList>
    </citation>
    <scope>NUCLEOTIDE SEQUENCE [LARGE SCALE GENOMIC DNA]</scope>
    <source>
        <strain evidence="2 3">NBRC 100333</strain>
    </source>
</reference>
<dbReference type="EMBL" id="BJXR01000006">
    <property type="protein sequence ID" value="GEN05265.1"/>
    <property type="molecule type" value="Genomic_DNA"/>
</dbReference>
<evidence type="ECO:0000313" key="3">
    <source>
        <dbReference type="Proteomes" id="UP000321514"/>
    </source>
</evidence>
<evidence type="ECO:0000313" key="2">
    <source>
        <dbReference type="EMBL" id="GEN05265.1"/>
    </source>
</evidence>
<gene>
    <name evidence="2" type="ORF">MFU01_03020</name>
</gene>